<organism evidence="5 6">
    <name type="scientific">Cercospora kikuchii</name>
    <dbReference type="NCBI Taxonomy" id="84275"/>
    <lineage>
        <taxon>Eukaryota</taxon>
        <taxon>Fungi</taxon>
        <taxon>Dikarya</taxon>
        <taxon>Ascomycota</taxon>
        <taxon>Pezizomycotina</taxon>
        <taxon>Dothideomycetes</taxon>
        <taxon>Dothideomycetidae</taxon>
        <taxon>Mycosphaerellales</taxon>
        <taxon>Mycosphaerellaceae</taxon>
        <taxon>Cercospora</taxon>
    </lineage>
</organism>
<sequence>MASTTDRSDYPALLQKVQPTQAVDILNDRVTQIKRLNITIADWLQERSKLEEQYAAGLRRLARKPIGDEDLGIFTVPWGSLTSSMEALAESHTSLASRIEIDVEKPLREFANNNRDIQAMPTIQGNLSQIAKEIEKAQKAAEKLQGKGENADANKVANASSDLENARAQWNSQAPFVFDNLQTLDETRLNQLRDALTQFVTLDVDQNEKSRGAGEQALNVLLNVEPADEIKMFAIKAANRRQSEVRHAHRASMFVPSSSSGAQQIPDDAPGSTPEPQKKGGFKGLKRLGTVMSRRSSKQPQQLPTTEESPERKPKSSPFGRLGRNKNSYSMEPPQEEGESSPRRPTSSFRQGSEISEVPRTQESAMSSSQAPQLGPIPHINGSGSGPTSATSALAPAFPSMVANGSHQNDLADLEPPRAVQPPPEPRRDNEGFSVPPQQLDPISQAQADAAELGERQEPQFNVNIRNAPIQEEGADAALASMANKLAPPPTQKRGGTIRGRRDNRNSAIVSTYGAPDGFSSDTANSTTSLENQRSEPFVPAPVATSPPVVAPTAIQSPAPTSPQAAAPVLLQSPSGAFSPVGAGQTAFAPFSPPSEPQSPVQPSYAAPLAAQHTGDNHSIRSGRSLQSSASYAQRHPELSSPGLSSSIIETVSARFENGQLASSSLIGEIALAYHPDASVPSSGHETIRLENFGQLDKVAPNPAFIGQATGREGEYSVNLANIAKTSVAFKYQVRGEAAQSQTPVLLTPAFKLDENLAMVIVSYALHPSFAALGSNSVTLHNVTIALTLEGAKATSCQSKPVGTFSRDKNLIFWQLDEITLRPGGEANKLLAKFVTEGKPTGGYVEGRFEISGEQAQGLGSGLAVSVLGTDGAAAAADPFADESVAAAASSTTAWRNVPTQKKLTSGQYIARS</sequence>
<dbReference type="RefSeq" id="XP_044663045.1">
    <property type="nucleotide sequence ID" value="XM_044807110.1"/>
</dbReference>
<evidence type="ECO:0000313" key="6">
    <source>
        <dbReference type="Proteomes" id="UP000825890"/>
    </source>
</evidence>
<dbReference type="OrthoDB" id="331602at2759"/>
<dbReference type="Proteomes" id="UP000825890">
    <property type="component" value="Unassembled WGS sequence"/>
</dbReference>
<dbReference type="InterPro" id="IPR018808">
    <property type="entry name" value="Muniscin_C"/>
</dbReference>
<evidence type="ECO:0000259" key="4">
    <source>
        <dbReference type="PROSITE" id="PS51072"/>
    </source>
</evidence>
<dbReference type="SMART" id="SM00055">
    <property type="entry name" value="FCH"/>
    <property type="match status" value="1"/>
</dbReference>
<dbReference type="Gene3D" id="1.20.1270.60">
    <property type="entry name" value="Arfaptin homology (AH) domain/BAR domain"/>
    <property type="match status" value="1"/>
</dbReference>
<feature type="region of interest" description="Disordered" evidence="3">
    <location>
        <begin position="483"/>
        <end position="566"/>
    </location>
</feature>
<feature type="compositionally biased region" description="Low complexity" evidence="3">
    <location>
        <begin position="537"/>
        <end position="566"/>
    </location>
</feature>
<dbReference type="InterPro" id="IPR001060">
    <property type="entry name" value="FCH_dom"/>
</dbReference>
<reference evidence="5 6" key="1">
    <citation type="submission" date="2021-01" db="EMBL/GenBank/DDBJ databases">
        <title>Cercospora kikuchii MAFF 305040 whole genome shotgun sequence.</title>
        <authorList>
            <person name="Kashiwa T."/>
            <person name="Suzuki T."/>
        </authorList>
    </citation>
    <scope>NUCLEOTIDE SEQUENCE [LARGE SCALE GENOMIC DNA]</scope>
    <source>
        <strain evidence="5 6">MAFF 305040</strain>
    </source>
</reference>
<dbReference type="InterPro" id="IPR027267">
    <property type="entry name" value="AH/BAR_dom_sf"/>
</dbReference>
<dbReference type="GeneID" id="68297187"/>
<gene>
    <name evidence="5" type="ORF">CKM354_001161200</name>
</gene>
<feature type="domain" description="MHD" evidence="4">
    <location>
        <begin position="641"/>
        <end position="895"/>
    </location>
</feature>
<dbReference type="SUPFAM" id="SSF103657">
    <property type="entry name" value="BAR/IMD domain-like"/>
    <property type="match status" value="1"/>
</dbReference>
<dbReference type="EMBL" id="BOLY01000008">
    <property type="protein sequence ID" value="GIZ48558.1"/>
    <property type="molecule type" value="Genomic_DNA"/>
</dbReference>
<dbReference type="Pfam" id="PF00611">
    <property type="entry name" value="FCH"/>
    <property type="match status" value="1"/>
</dbReference>
<feature type="compositionally biased region" description="Low complexity" evidence="3">
    <location>
        <begin position="386"/>
        <end position="400"/>
    </location>
</feature>
<dbReference type="InterPro" id="IPR049609">
    <property type="entry name" value="Syp1-like_MHD"/>
</dbReference>
<dbReference type="GO" id="GO:0006897">
    <property type="term" value="P:endocytosis"/>
    <property type="evidence" value="ECO:0007669"/>
    <property type="project" value="UniProtKB-KW"/>
</dbReference>
<dbReference type="GO" id="GO:0005886">
    <property type="term" value="C:plasma membrane"/>
    <property type="evidence" value="ECO:0007669"/>
    <property type="project" value="TreeGrafter"/>
</dbReference>
<evidence type="ECO:0000313" key="5">
    <source>
        <dbReference type="EMBL" id="GIZ48558.1"/>
    </source>
</evidence>
<dbReference type="GO" id="GO:0030139">
    <property type="term" value="C:endocytic vesicle"/>
    <property type="evidence" value="ECO:0007669"/>
    <property type="project" value="TreeGrafter"/>
</dbReference>
<dbReference type="GO" id="GO:0032185">
    <property type="term" value="P:septin cytoskeleton organization"/>
    <property type="evidence" value="ECO:0007669"/>
    <property type="project" value="TreeGrafter"/>
</dbReference>
<evidence type="ECO:0000256" key="2">
    <source>
        <dbReference type="SAM" id="Coils"/>
    </source>
</evidence>
<feature type="compositionally biased region" description="Polar residues" evidence="3">
    <location>
        <begin position="298"/>
        <end position="307"/>
    </location>
</feature>
<keyword evidence="6" id="KW-1185">Reference proteome</keyword>
<feature type="compositionally biased region" description="Polar residues" evidence="3">
    <location>
        <begin position="343"/>
        <end position="372"/>
    </location>
</feature>
<evidence type="ECO:0000256" key="1">
    <source>
        <dbReference type="ARBA" id="ARBA00022583"/>
    </source>
</evidence>
<dbReference type="PROSITE" id="PS51072">
    <property type="entry name" value="MHD"/>
    <property type="match status" value="1"/>
</dbReference>
<proteinExistence type="predicted"/>
<protein>
    <recommendedName>
        <fullName evidence="4">MHD domain-containing protein</fullName>
    </recommendedName>
</protein>
<name>A0A9P3FI80_9PEZI</name>
<dbReference type="GO" id="GO:0032153">
    <property type="term" value="C:cell division site"/>
    <property type="evidence" value="ECO:0007669"/>
    <property type="project" value="TreeGrafter"/>
</dbReference>
<keyword evidence="2" id="KW-0175">Coiled coil</keyword>
<dbReference type="PANTHER" id="PTHR23065">
    <property type="entry name" value="PROLINE-SERINE-THREONINE PHOSPHATASE INTERACTING PROTEIN 1"/>
    <property type="match status" value="1"/>
</dbReference>
<dbReference type="InterPro" id="IPR028565">
    <property type="entry name" value="MHD"/>
</dbReference>
<feature type="region of interest" description="Disordered" evidence="3">
    <location>
        <begin position="584"/>
        <end position="644"/>
    </location>
</feature>
<dbReference type="Pfam" id="PF10291">
    <property type="entry name" value="muHD"/>
    <property type="match status" value="1"/>
</dbReference>
<feature type="coiled-coil region" evidence="2">
    <location>
        <begin position="127"/>
        <end position="154"/>
    </location>
</feature>
<dbReference type="PANTHER" id="PTHR23065:SF54">
    <property type="entry name" value="SUPPRESSOR OF YEAST PROFILIN DELETION"/>
    <property type="match status" value="1"/>
</dbReference>
<dbReference type="CDD" id="cd09264">
    <property type="entry name" value="AP_Syp1_MHD"/>
    <property type="match status" value="1"/>
</dbReference>
<evidence type="ECO:0000256" key="3">
    <source>
        <dbReference type="SAM" id="MobiDB-lite"/>
    </source>
</evidence>
<dbReference type="FunFam" id="1.20.1270.60:FF:000102">
    <property type="entry name" value="WGS project CABT00000000 data, contig 2.23"/>
    <property type="match status" value="1"/>
</dbReference>
<dbReference type="AlphaFoldDB" id="A0A9P3FI80"/>
<dbReference type="CDD" id="cd07650">
    <property type="entry name" value="F-BAR_Syp1p_like"/>
    <property type="match status" value="1"/>
</dbReference>
<feature type="compositionally biased region" description="Polar residues" evidence="3">
    <location>
        <begin position="620"/>
        <end position="632"/>
    </location>
</feature>
<accession>A0A9P3FI80</accession>
<feature type="compositionally biased region" description="Polar residues" evidence="3">
    <location>
        <begin position="520"/>
        <end position="532"/>
    </location>
</feature>
<comment type="caution">
    <text evidence="5">The sequence shown here is derived from an EMBL/GenBank/DDBJ whole genome shotgun (WGS) entry which is preliminary data.</text>
</comment>
<keyword evidence="1" id="KW-0254">Endocytosis</keyword>
<feature type="region of interest" description="Disordered" evidence="3">
    <location>
        <begin position="244"/>
        <end position="463"/>
    </location>
</feature>